<name>A0A2P6PL21_ROSCH</name>
<dbReference type="STRING" id="74649.A0A2P6PL21"/>
<sequence length="421" mass="48811">MGELQPKNLKQKLEKVSPLSPRCCIYRVPKRLRNQNEKAYTPQVVSIGPLHHGGKDLEAMEDHKIRYVKDFLERTKVSMEECFNALKEWETEIRACYAVKIEYEETELVEMVLVDSIFIFELLLRFPYPALQKEKVDRVFGKPWMQRDITYDLLLLENQIPFFILEYLYSLALTRNTIPLEANGVLSLFELTHRFLGKSVYIWPYAEMKKKLEHKQIQHFVDFVLTCHRPLPSELPNAKKLTTLTIPNATELYQSGVKFVKVDDKNIFDIKFKNGVLKIPHLRIRGSTEIFFRNLIAYEQCEFHDHYFHDYVFIMDGLVDSSKDVDLLVKAGILDSKLPDSEATASFISSLDSGPILFSKKSYVTDLCDALNAYYRVPQHKWKASLKQDYFSTPWAGLSIVVAAILVVLTFIQTVCSIMSL</sequence>
<keyword evidence="1" id="KW-0472">Membrane</keyword>
<organism evidence="2 3">
    <name type="scientific">Rosa chinensis</name>
    <name type="common">China rose</name>
    <dbReference type="NCBI Taxonomy" id="74649"/>
    <lineage>
        <taxon>Eukaryota</taxon>
        <taxon>Viridiplantae</taxon>
        <taxon>Streptophyta</taxon>
        <taxon>Embryophyta</taxon>
        <taxon>Tracheophyta</taxon>
        <taxon>Spermatophyta</taxon>
        <taxon>Magnoliopsida</taxon>
        <taxon>eudicotyledons</taxon>
        <taxon>Gunneridae</taxon>
        <taxon>Pentapetalae</taxon>
        <taxon>rosids</taxon>
        <taxon>fabids</taxon>
        <taxon>Rosales</taxon>
        <taxon>Rosaceae</taxon>
        <taxon>Rosoideae</taxon>
        <taxon>Rosoideae incertae sedis</taxon>
        <taxon>Rosa</taxon>
    </lineage>
</organism>
<proteinExistence type="predicted"/>
<comment type="caution">
    <text evidence="2">The sequence shown here is derived from an EMBL/GenBank/DDBJ whole genome shotgun (WGS) entry which is preliminary data.</text>
</comment>
<dbReference type="OMA" id="RAIECEA"/>
<accession>A0A2P6PL21</accession>
<evidence type="ECO:0000313" key="3">
    <source>
        <dbReference type="Proteomes" id="UP000238479"/>
    </source>
</evidence>
<keyword evidence="1" id="KW-0812">Transmembrane</keyword>
<dbReference type="Pfam" id="PF03140">
    <property type="entry name" value="DUF247"/>
    <property type="match status" value="1"/>
</dbReference>
<reference evidence="2 3" key="1">
    <citation type="journal article" date="2018" name="Nat. Genet.">
        <title>The Rosa genome provides new insights in the design of modern roses.</title>
        <authorList>
            <person name="Bendahmane M."/>
        </authorList>
    </citation>
    <scope>NUCLEOTIDE SEQUENCE [LARGE SCALE GENOMIC DNA]</scope>
    <source>
        <strain evidence="3">cv. Old Blush</strain>
    </source>
</reference>
<dbReference type="Proteomes" id="UP000238479">
    <property type="component" value="Chromosome 6"/>
</dbReference>
<protein>
    <recommendedName>
        <fullName evidence="4">DUF247 domain protein</fullName>
    </recommendedName>
</protein>
<dbReference type="EMBL" id="PDCK01000044">
    <property type="protein sequence ID" value="PRQ22621.1"/>
    <property type="molecule type" value="Genomic_DNA"/>
</dbReference>
<evidence type="ECO:0000256" key="1">
    <source>
        <dbReference type="SAM" id="Phobius"/>
    </source>
</evidence>
<gene>
    <name evidence="2" type="ORF">RchiOBHm_Chr6g0252301</name>
</gene>
<keyword evidence="3" id="KW-1185">Reference proteome</keyword>
<dbReference type="PANTHER" id="PTHR31170">
    <property type="entry name" value="BNAC04G53230D PROTEIN"/>
    <property type="match status" value="1"/>
</dbReference>
<dbReference type="PANTHER" id="PTHR31170:SF25">
    <property type="entry name" value="BNAA09G04570D PROTEIN"/>
    <property type="match status" value="1"/>
</dbReference>
<dbReference type="InterPro" id="IPR004158">
    <property type="entry name" value="DUF247_pln"/>
</dbReference>
<dbReference type="Gramene" id="PRQ22621">
    <property type="protein sequence ID" value="PRQ22621"/>
    <property type="gene ID" value="RchiOBHm_Chr6g0252301"/>
</dbReference>
<evidence type="ECO:0000313" key="2">
    <source>
        <dbReference type="EMBL" id="PRQ22621.1"/>
    </source>
</evidence>
<dbReference type="OrthoDB" id="672127at2759"/>
<feature type="transmembrane region" description="Helical" evidence="1">
    <location>
        <begin position="395"/>
        <end position="419"/>
    </location>
</feature>
<evidence type="ECO:0008006" key="4">
    <source>
        <dbReference type="Google" id="ProtNLM"/>
    </source>
</evidence>
<keyword evidence="1" id="KW-1133">Transmembrane helix</keyword>
<dbReference type="AlphaFoldDB" id="A0A2P6PL21"/>